<organism evidence="9">
    <name type="scientific">Schistosoma curassoni</name>
    <dbReference type="NCBI Taxonomy" id="6186"/>
    <lineage>
        <taxon>Eukaryota</taxon>
        <taxon>Metazoa</taxon>
        <taxon>Spiralia</taxon>
        <taxon>Lophotrochozoa</taxon>
        <taxon>Platyhelminthes</taxon>
        <taxon>Trematoda</taxon>
        <taxon>Digenea</taxon>
        <taxon>Strigeidida</taxon>
        <taxon>Schistosomatoidea</taxon>
        <taxon>Schistosomatidae</taxon>
        <taxon>Schistosoma</taxon>
    </lineage>
</organism>
<dbReference type="Gene3D" id="2.10.110.10">
    <property type="entry name" value="Cysteine Rich Protein"/>
    <property type="match status" value="1"/>
</dbReference>
<keyword evidence="2 5" id="KW-0479">Metal-binding</keyword>
<keyword evidence="4 5" id="KW-0440">LIM domain</keyword>
<comment type="subcellular location">
    <subcellularLocation>
        <location evidence="1">Nucleus</location>
    </subcellularLocation>
</comment>
<dbReference type="SMART" id="SM00132">
    <property type="entry name" value="LIM"/>
    <property type="match status" value="1"/>
</dbReference>
<evidence type="ECO:0000256" key="3">
    <source>
        <dbReference type="ARBA" id="ARBA00022833"/>
    </source>
</evidence>
<dbReference type="Pfam" id="PF00412">
    <property type="entry name" value="LIM"/>
    <property type="match status" value="1"/>
</dbReference>
<dbReference type="GO" id="GO:0005634">
    <property type="term" value="C:nucleus"/>
    <property type="evidence" value="ECO:0007669"/>
    <property type="project" value="UniProtKB-SubCell"/>
</dbReference>
<dbReference type="GO" id="GO:0007409">
    <property type="term" value="P:axonogenesis"/>
    <property type="evidence" value="ECO:0007669"/>
    <property type="project" value="TreeGrafter"/>
</dbReference>
<evidence type="ECO:0000259" key="8">
    <source>
        <dbReference type="PROSITE" id="PS50023"/>
    </source>
</evidence>
<dbReference type="GO" id="GO:0046872">
    <property type="term" value="F:metal ion binding"/>
    <property type="evidence" value="ECO:0007669"/>
    <property type="project" value="UniProtKB-KW"/>
</dbReference>
<feature type="transmembrane region" description="Helical" evidence="7">
    <location>
        <begin position="12"/>
        <end position="36"/>
    </location>
</feature>
<feature type="domain" description="LIM zinc-binding" evidence="8">
    <location>
        <begin position="27"/>
        <end position="92"/>
    </location>
</feature>
<dbReference type="STRING" id="6186.A0A183JTV4"/>
<protein>
    <submittedName>
        <fullName evidence="9">LIM zinc-binding domain-containing protein</fullName>
    </submittedName>
</protein>
<evidence type="ECO:0000256" key="1">
    <source>
        <dbReference type="ARBA" id="ARBA00004123"/>
    </source>
</evidence>
<keyword evidence="7" id="KW-0472">Membrane</keyword>
<dbReference type="PANTHER" id="PTHR24204:SF8">
    <property type="entry name" value="TAILUP, ISOFORM A"/>
    <property type="match status" value="1"/>
</dbReference>
<feature type="region of interest" description="Disordered" evidence="6">
    <location>
        <begin position="140"/>
        <end position="174"/>
    </location>
</feature>
<feature type="compositionally biased region" description="Polar residues" evidence="6">
    <location>
        <begin position="164"/>
        <end position="174"/>
    </location>
</feature>
<dbReference type="AlphaFoldDB" id="A0A183JTV4"/>
<dbReference type="WBParaSite" id="SCUD_0000614401-mRNA-1">
    <property type="protein sequence ID" value="SCUD_0000614401-mRNA-1"/>
    <property type="gene ID" value="SCUD_0000614401"/>
</dbReference>
<feature type="compositionally biased region" description="Low complexity" evidence="6">
    <location>
        <begin position="102"/>
        <end position="127"/>
    </location>
</feature>
<dbReference type="PANTHER" id="PTHR24204">
    <property type="entry name" value="INSULIN GENE ENHANCER PROTEIN"/>
    <property type="match status" value="1"/>
</dbReference>
<evidence type="ECO:0000256" key="4">
    <source>
        <dbReference type="ARBA" id="ARBA00023038"/>
    </source>
</evidence>
<reference evidence="9" key="1">
    <citation type="submission" date="2016-06" db="UniProtKB">
        <authorList>
            <consortium name="WormBaseParasite"/>
        </authorList>
    </citation>
    <scope>IDENTIFICATION</scope>
</reference>
<keyword evidence="3 5" id="KW-0862">Zinc</keyword>
<dbReference type="GO" id="GO:0045944">
    <property type="term" value="P:positive regulation of transcription by RNA polymerase II"/>
    <property type="evidence" value="ECO:0007669"/>
    <property type="project" value="InterPro"/>
</dbReference>
<evidence type="ECO:0000256" key="7">
    <source>
        <dbReference type="SAM" id="Phobius"/>
    </source>
</evidence>
<evidence type="ECO:0000256" key="5">
    <source>
        <dbReference type="PROSITE-ProRule" id="PRU00125"/>
    </source>
</evidence>
<feature type="compositionally biased region" description="Low complexity" evidence="6">
    <location>
        <begin position="140"/>
        <end position="156"/>
    </location>
</feature>
<dbReference type="GO" id="GO:0000981">
    <property type="term" value="F:DNA-binding transcription factor activity, RNA polymerase II-specific"/>
    <property type="evidence" value="ECO:0007669"/>
    <property type="project" value="InterPro"/>
</dbReference>
<dbReference type="GO" id="GO:0048665">
    <property type="term" value="P:neuron fate specification"/>
    <property type="evidence" value="ECO:0007669"/>
    <property type="project" value="InterPro"/>
</dbReference>
<feature type="region of interest" description="Disordered" evidence="6">
    <location>
        <begin position="94"/>
        <end position="127"/>
    </location>
</feature>
<accession>A0A183JTV4</accession>
<dbReference type="InterPro" id="IPR047169">
    <property type="entry name" value="ISL1/2-like"/>
</dbReference>
<evidence type="ECO:0000256" key="2">
    <source>
        <dbReference type="ARBA" id="ARBA00022723"/>
    </source>
</evidence>
<name>A0A183JTV4_9TREM</name>
<dbReference type="InterPro" id="IPR001781">
    <property type="entry name" value="Znf_LIM"/>
</dbReference>
<proteinExistence type="predicted"/>
<keyword evidence="7" id="KW-1133">Transmembrane helix</keyword>
<evidence type="ECO:0000313" key="9">
    <source>
        <dbReference type="WBParaSite" id="SCUD_0000614401-mRNA-1"/>
    </source>
</evidence>
<sequence>MSNLIDYLLSCLIYTFYLFLKQSILVISYIVVLDVIDDKMDLVFRIRSRTFHLDCFRCVICEKLLQPGEEIAYRNEQVYCLIHSHLIQKFPKINHHHDSSENDNNNDTTTTTINNNSNNTIHTDNNNNDIETLQLMSNNHFTNNMKNGNHNNNNGNKNHDNNNVQINNTDPHNM</sequence>
<evidence type="ECO:0000256" key="6">
    <source>
        <dbReference type="SAM" id="MobiDB-lite"/>
    </source>
</evidence>
<keyword evidence="7" id="KW-0812">Transmembrane</keyword>
<dbReference type="PROSITE" id="PS50023">
    <property type="entry name" value="LIM_DOMAIN_2"/>
    <property type="match status" value="1"/>
</dbReference>